<dbReference type="PANTHER" id="PTHR33933">
    <property type="entry name" value="NUCLEOTIDYLTRANSFERASE"/>
    <property type="match status" value="1"/>
</dbReference>
<dbReference type="SUPFAM" id="SSF81301">
    <property type="entry name" value="Nucleotidyltransferase"/>
    <property type="match status" value="1"/>
</dbReference>
<comment type="caution">
    <text evidence="2">The sequence shown here is derived from an EMBL/GenBank/DDBJ whole genome shotgun (WGS) entry which is preliminary data.</text>
</comment>
<dbReference type="InterPro" id="IPR041633">
    <property type="entry name" value="Polbeta"/>
</dbReference>
<organism evidence="2 3">
    <name type="scientific">Candidatus Gottesmanbacteria bacterium GW2011_GWB1_43_11</name>
    <dbReference type="NCBI Taxonomy" id="1618446"/>
    <lineage>
        <taxon>Bacteria</taxon>
        <taxon>Candidatus Gottesmaniibacteriota</taxon>
    </lineage>
</organism>
<protein>
    <submittedName>
        <fullName evidence="2">Polymerase beta domain protein region protein</fullName>
    </submittedName>
</protein>
<dbReference type="STRING" id="1618446.UV61_C0030G0006"/>
<gene>
    <name evidence="2" type="ORF">UV61_C0030G0006</name>
</gene>
<reference evidence="2 3" key="1">
    <citation type="journal article" date="2015" name="Nature">
        <title>rRNA introns, odd ribosomes, and small enigmatic genomes across a large radiation of phyla.</title>
        <authorList>
            <person name="Brown C.T."/>
            <person name="Hug L.A."/>
            <person name="Thomas B.C."/>
            <person name="Sharon I."/>
            <person name="Castelle C.J."/>
            <person name="Singh A."/>
            <person name="Wilkins M.J."/>
            <person name="Williams K.H."/>
            <person name="Banfield J.F."/>
        </authorList>
    </citation>
    <scope>NUCLEOTIDE SEQUENCE [LARGE SCALE GENOMIC DNA]</scope>
</reference>
<evidence type="ECO:0000313" key="2">
    <source>
        <dbReference type="EMBL" id="KKS84422.1"/>
    </source>
</evidence>
<dbReference type="Gene3D" id="3.30.460.10">
    <property type="entry name" value="Beta Polymerase, domain 2"/>
    <property type="match status" value="1"/>
</dbReference>
<sequence>MTKQLQAEIKTIVDQLVTHYKPEKIILFGSGARGEATDESDLDILVVKKTDDNYHDRVREVSHFLSSQRPLDIVVLTPDELTKAVDEKRLFIRQIFKYGTTLYEASAQ</sequence>
<dbReference type="AlphaFoldDB" id="A0A0G1CFW5"/>
<dbReference type="InterPro" id="IPR043519">
    <property type="entry name" value="NT_sf"/>
</dbReference>
<dbReference type="CDD" id="cd05403">
    <property type="entry name" value="NT_KNTase_like"/>
    <property type="match status" value="1"/>
</dbReference>
<accession>A0A0G1CFW5</accession>
<dbReference type="PANTHER" id="PTHR33933:SF1">
    <property type="entry name" value="PROTEIN ADENYLYLTRANSFERASE MNTA-RELATED"/>
    <property type="match status" value="1"/>
</dbReference>
<evidence type="ECO:0000259" key="1">
    <source>
        <dbReference type="Pfam" id="PF18765"/>
    </source>
</evidence>
<dbReference type="EMBL" id="LCFD01000030">
    <property type="protein sequence ID" value="KKS84422.1"/>
    <property type="molecule type" value="Genomic_DNA"/>
</dbReference>
<dbReference type="Pfam" id="PF18765">
    <property type="entry name" value="Polbeta"/>
    <property type="match status" value="1"/>
</dbReference>
<dbReference type="InterPro" id="IPR052548">
    <property type="entry name" value="Type_VII_TA_antitoxin"/>
</dbReference>
<dbReference type="Proteomes" id="UP000034050">
    <property type="component" value="Unassembled WGS sequence"/>
</dbReference>
<name>A0A0G1CFW5_9BACT</name>
<evidence type="ECO:0000313" key="3">
    <source>
        <dbReference type="Proteomes" id="UP000034050"/>
    </source>
</evidence>
<proteinExistence type="predicted"/>
<feature type="domain" description="Polymerase beta nucleotidyltransferase" evidence="1">
    <location>
        <begin position="11"/>
        <end position="106"/>
    </location>
</feature>